<keyword evidence="2 3" id="KW-0002">3D-structure</keyword>
<dbReference type="Pfam" id="PF08201">
    <property type="entry name" value="BssC_TutF"/>
    <property type="match status" value="1"/>
</dbReference>
<evidence type="ECO:0007829" key="5">
    <source>
        <dbReference type="PDB" id="5BWE"/>
    </source>
</evidence>
<dbReference type="SMR" id="O68394"/>
<dbReference type="PDBsum" id="5BWE"/>
<dbReference type="PDB" id="5BWD">
    <property type="method" value="X-ray"/>
    <property type="resolution" value="2.00 A"/>
    <property type="chains" value="C=1-60"/>
</dbReference>
<dbReference type="InterPro" id="IPR013161">
    <property type="entry name" value="BssC"/>
</dbReference>
<gene>
    <name evidence="1" type="primary">tutF</name>
</gene>
<dbReference type="PDBsum" id="4PKC"/>
<reference evidence="2 3" key="3">
    <citation type="journal article" date="2014" name="Proc. Natl. Acad. Sci. U.S.A.">
        <title>Structures of benzylsuccinate synthase elucidate roles of accessory subunits in glycyl radical enzyme activation and activity.</title>
        <authorList>
            <person name="Funk M.A."/>
            <person name="Judd E.T."/>
            <person name="Marsh E.N."/>
            <person name="Elliott S.J."/>
            <person name="Drennan C.L."/>
        </authorList>
    </citation>
    <scope>X-RAY CRYSTALLOGRAPHY (2.00 ANGSTROMS)</scope>
</reference>
<dbReference type="PDB" id="5BWE">
    <property type="method" value="X-ray"/>
    <property type="resolution" value="3.30 A"/>
    <property type="chains" value="C/G=1-60"/>
</dbReference>
<dbReference type="PDBsum" id="5BWD"/>
<sequence>MGTTTCKQCANFFPVPKDADDYEAGKADCVREKEDEKGKYWLSKPIFENSAQCEAFQTKR</sequence>
<evidence type="ECO:0000313" key="1">
    <source>
        <dbReference type="EMBL" id="AAC38453.1"/>
    </source>
</evidence>
<organism evidence="1">
    <name type="scientific">Thauera aromatica</name>
    <dbReference type="NCBI Taxonomy" id="59405"/>
    <lineage>
        <taxon>Bacteria</taxon>
        <taxon>Pseudomonadati</taxon>
        <taxon>Pseudomonadota</taxon>
        <taxon>Betaproteobacteria</taxon>
        <taxon>Rhodocyclales</taxon>
        <taxon>Zoogloeaceae</taxon>
        <taxon>Thauera</taxon>
    </lineage>
</organism>
<evidence type="ECO:0007829" key="3">
    <source>
        <dbReference type="PDB" id="4PKF"/>
    </source>
</evidence>
<proteinExistence type="evidence at protein level"/>
<dbReference type="AlphaFoldDB" id="O68394"/>
<reference evidence="4 5" key="4">
    <citation type="journal article" date="2015" name="J. Biol. Chem.">
        <title>Substrate-bound structures of benzylsuccinate synthase reveal how toluene is activated in anaerobic hydrocarbon degradation.</title>
        <authorList>
            <person name="Funk M.A."/>
            <person name="Marsh E.N."/>
            <person name="Drennan C.L."/>
        </authorList>
    </citation>
    <scope>X-RAY CRYSTALLOGRAPHY (2.00 ANGSTROMS)</scope>
</reference>
<dbReference type="InterPro" id="IPR038640">
    <property type="entry name" value="BssC_sf"/>
</dbReference>
<evidence type="ECO:0007829" key="2">
    <source>
        <dbReference type="PDB" id="4PKC"/>
    </source>
</evidence>
<evidence type="ECO:0007829" key="4">
    <source>
        <dbReference type="PDB" id="5BWD"/>
    </source>
</evidence>
<dbReference type="PDB" id="4PKC">
    <property type="method" value="X-ray"/>
    <property type="resolution" value="2.60 A"/>
    <property type="chains" value="C=1-60"/>
</dbReference>
<protein>
    <submittedName>
        <fullName evidence="1">TutF</fullName>
    </submittedName>
</protein>
<dbReference type="PDB" id="4PKF">
    <property type="method" value="X-ray"/>
    <property type="resolution" value="2.00 A"/>
    <property type="chains" value="C=1-60"/>
</dbReference>
<name>O68394_THAAR</name>
<dbReference type="Gene3D" id="6.20.90.20">
    <property type="entry name" value="Benzylsuccinate synthase gamma subunit"/>
    <property type="match status" value="1"/>
</dbReference>
<dbReference type="EMBL" id="AF113168">
    <property type="protein sequence ID" value="AAC38453.1"/>
    <property type="molecule type" value="Genomic_DNA"/>
</dbReference>
<dbReference type="PDBsum" id="4PKF"/>
<reference evidence="1" key="1">
    <citation type="journal article" date="1998" name="Appl. Environ. Microbiol.">
        <title>Identification and analysis of genes involved in anaerobic toluene metabolism by strain T1: putative role of a glycine free radical.</title>
        <authorList>
            <person name="Coschigano P.W."/>
            <person name="Wehrman T.S."/>
            <person name="Young L.Y."/>
        </authorList>
    </citation>
    <scope>NUCLEOTIDE SEQUENCE</scope>
    <source>
        <strain evidence="1">T1</strain>
    </source>
</reference>
<reference evidence="1" key="2">
    <citation type="journal article" date="2000" name="Appl. Environ. Microbiol.">
        <title>Transcriptional analysis of the tutE tutFDGH gene cluster from Thauera aromatica strain T1.</title>
        <authorList>
            <person name="Coschigano P.W."/>
        </authorList>
    </citation>
    <scope>NUCLEOTIDE SEQUENCE</scope>
    <source>
        <strain evidence="1">T1</strain>
    </source>
</reference>
<accession>O68394</accession>